<organism evidence="6 7">
    <name type="scientific">Halosimplex aquaticum</name>
    <dbReference type="NCBI Taxonomy" id="3026162"/>
    <lineage>
        <taxon>Archaea</taxon>
        <taxon>Methanobacteriati</taxon>
        <taxon>Methanobacteriota</taxon>
        <taxon>Stenosarchaea group</taxon>
        <taxon>Halobacteria</taxon>
        <taxon>Halobacteriales</taxon>
        <taxon>Haloarculaceae</taxon>
        <taxon>Halosimplex</taxon>
    </lineage>
</organism>
<evidence type="ECO:0000256" key="1">
    <source>
        <dbReference type="ARBA" id="ARBA00022679"/>
    </source>
</evidence>
<dbReference type="Gene3D" id="3.40.630.30">
    <property type="match status" value="1"/>
</dbReference>
<feature type="region of interest" description="Disordered" evidence="4">
    <location>
        <begin position="17"/>
        <end position="48"/>
    </location>
</feature>
<dbReference type="EMBL" id="JBHTAS010000001">
    <property type="protein sequence ID" value="MFC7140899.1"/>
    <property type="molecule type" value="Genomic_DNA"/>
</dbReference>
<feature type="domain" description="N-acetyltransferase" evidence="5">
    <location>
        <begin position="12"/>
        <end position="174"/>
    </location>
</feature>
<dbReference type="InterPro" id="IPR051531">
    <property type="entry name" value="N-acetyltransferase"/>
</dbReference>
<dbReference type="GeneID" id="78821205"/>
<dbReference type="PROSITE" id="PS51186">
    <property type="entry name" value="GNAT"/>
    <property type="match status" value="1"/>
</dbReference>
<dbReference type="InterPro" id="IPR016181">
    <property type="entry name" value="Acyl_CoA_acyltransferase"/>
</dbReference>
<feature type="compositionally biased region" description="Basic and acidic residues" evidence="4">
    <location>
        <begin position="24"/>
        <end position="36"/>
    </location>
</feature>
<evidence type="ECO:0000313" key="6">
    <source>
        <dbReference type="EMBL" id="MFC7140899.1"/>
    </source>
</evidence>
<dbReference type="GO" id="GO:0016746">
    <property type="term" value="F:acyltransferase activity"/>
    <property type="evidence" value="ECO:0007669"/>
    <property type="project" value="UniProtKB-KW"/>
</dbReference>
<dbReference type="Pfam" id="PF13302">
    <property type="entry name" value="Acetyltransf_3"/>
    <property type="match status" value="1"/>
</dbReference>
<gene>
    <name evidence="6" type="ORF">ACFQMA_13830</name>
</gene>
<dbReference type="Proteomes" id="UP001596432">
    <property type="component" value="Unassembled WGS sequence"/>
</dbReference>
<dbReference type="RefSeq" id="WP_274321982.1">
    <property type="nucleotide sequence ID" value="NZ_CP118158.1"/>
</dbReference>
<keyword evidence="1 6" id="KW-0808">Transferase</keyword>
<sequence>MPGPVFLRGDRVTLRPPEDEDLDFLQRNHNDPDVRRSMPRVHPQNREATREEYVEGYDESVGLLICDGEAGDTERLGFCALFAIDGDSGRAEVGAWLAPDAEGQGYATEALSLLVDYAFDERRLDRLNAGRLATNDRSAALLDRVGFVEEGRRREYYYVGGEHVDRVEYGLLASEWDDG</sequence>
<comment type="similarity">
    <text evidence="3">Belongs to the acetyltransferase family. RimJ subfamily.</text>
</comment>
<dbReference type="EC" id="2.3.-.-" evidence="6"/>
<dbReference type="SUPFAM" id="SSF55729">
    <property type="entry name" value="Acyl-CoA N-acyltransferases (Nat)"/>
    <property type="match status" value="1"/>
</dbReference>
<name>A0ABD5Y571_9EURY</name>
<evidence type="ECO:0000256" key="4">
    <source>
        <dbReference type="SAM" id="MobiDB-lite"/>
    </source>
</evidence>
<accession>A0ABD5Y571</accession>
<evidence type="ECO:0000313" key="7">
    <source>
        <dbReference type="Proteomes" id="UP001596432"/>
    </source>
</evidence>
<comment type="caution">
    <text evidence="6">The sequence shown here is derived from an EMBL/GenBank/DDBJ whole genome shotgun (WGS) entry which is preliminary data.</text>
</comment>
<evidence type="ECO:0000256" key="2">
    <source>
        <dbReference type="ARBA" id="ARBA00023315"/>
    </source>
</evidence>
<dbReference type="InterPro" id="IPR000182">
    <property type="entry name" value="GNAT_dom"/>
</dbReference>
<evidence type="ECO:0000259" key="5">
    <source>
        <dbReference type="PROSITE" id="PS51186"/>
    </source>
</evidence>
<keyword evidence="2 6" id="KW-0012">Acyltransferase</keyword>
<evidence type="ECO:0000256" key="3">
    <source>
        <dbReference type="ARBA" id="ARBA00038502"/>
    </source>
</evidence>
<dbReference type="AlphaFoldDB" id="A0ABD5Y571"/>
<dbReference type="PANTHER" id="PTHR43792:SF8">
    <property type="entry name" value="[RIBOSOMAL PROTEIN US5]-ALANINE N-ACETYLTRANSFERASE"/>
    <property type="match status" value="1"/>
</dbReference>
<protein>
    <submittedName>
        <fullName evidence="6">GNAT family N-acetyltransferase</fullName>
        <ecNumber evidence="6">2.3.-.-</ecNumber>
    </submittedName>
</protein>
<proteinExistence type="inferred from homology"/>
<dbReference type="PANTHER" id="PTHR43792">
    <property type="entry name" value="GNAT FAMILY, PUTATIVE (AFU_ORTHOLOGUE AFUA_3G00765)-RELATED-RELATED"/>
    <property type="match status" value="1"/>
</dbReference>
<reference evidence="6 7" key="1">
    <citation type="journal article" date="2019" name="Int. J. Syst. Evol. Microbiol.">
        <title>The Global Catalogue of Microorganisms (GCM) 10K type strain sequencing project: providing services to taxonomists for standard genome sequencing and annotation.</title>
        <authorList>
            <consortium name="The Broad Institute Genomics Platform"/>
            <consortium name="The Broad Institute Genome Sequencing Center for Infectious Disease"/>
            <person name="Wu L."/>
            <person name="Ma J."/>
        </authorList>
    </citation>
    <scope>NUCLEOTIDE SEQUENCE [LARGE SCALE GENOMIC DNA]</scope>
    <source>
        <strain evidence="6 7">XZYJT29</strain>
    </source>
</reference>
<keyword evidence="7" id="KW-1185">Reference proteome</keyword>